<feature type="transmembrane region" description="Helical" evidence="8">
    <location>
        <begin position="192"/>
        <end position="214"/>
    </location>
</feature>
<dbReference type="PANTHER" id="PTHR10906">
    <property type="entry name" value="SECY/SEC61-ALPHA FAMILY MEMBER"/>
    <property type="match status" value="1"/>
</dbReference>
<dbReference type="PIRSF" id="PIRSF004557">
    <property type="entry name" value="SecY"/>
    <property type="match status" value="1"/>
</dbReference>
<feature type="transmembrane region" description="Helical" evidence="8">
    <location>
        <begin position="65"/>
        <end position="90"/>
    </location>
</feature>
<organism evidence="10 11">
    <name type="scientific">Staphylococcus coagulans</name>
    <dbReference type="NCBI Taxonomy" id="74706"/>
    <lineage>
        <taxon>Bacteria</taxon>
        <taxon>Bacillati</taxon>
        <taxon>Bacillota</taxon>
        <taxon>Bacilli</taxon>
        <taxon>Bacillales</taxon>
        <taxon>Staphylococcaceae</taxon>
        <taxon>Staphylococcus</taxon>
    </lineage>
</organism>
<dbReference type="Proteomes" id="UP000524893">
    <property type="component" value="Unassembled WGS sequence"/>
</dbReference>
<dbReference type="Pfam" id="PF00344">
    <property type="entry name" value="SecY"/>
    <property type="match status" value="1"/>
</dbReference>
<dbReference type="NCBIfam" id="TIGR02920">
    <property type="entry name" value="acc_sec_Y2"/>
    <property type="match status" value="1"/>
</dbReference>
<keyword evidence="2 8" id="KW-1003">Cell membrane</keyword>
<keyword evidence="6 8" id="KW-0811">Translocation</keyword>
<dbReference type="GO" id="GO:0006605">
    <property type="term" value="P:protein targeting"/>
    <property type="evidence" value="ECO:0007669"/>
    <property type="project" value="UniProtKB-UniRule"/>
</dbReference>
<proteinExistence type="inferred from homology"/>
<evidence type="ECO:0000256" key="7">
    <source>
        <dbReference type="ARBA" id="ARBA00023136"/>
    </source>
</evidence>
<name>A0A9X0PFS5_9STAP</name>
<gene>
    <name evidence="8 10" type="primary">secY2</name>
    <name evidence="10" type="ORF">HR081_08150</name>
</gene>
<evidence type="ECO:0000313" key="11">
    <source>
        <dbReference type="Proteomes" id="UP000524893"/>
    </source>
</evidence>
<dbReference type="GO" id="GO:0065002">
    <property type="term" value="P:intracellular protein transmembrane transport"/>
    <property type="evidence" value="ECO:0007669"/>
    <property type="project" value="UniProtKB-UniRule"/>
</dbReference>
<dbReference type="InterPro" id="IPR002208">
    <property type="entry name" value="SecY/SEC61-alpha"/>
</dbReference>
<dbReference type="NCBIfam" id="NF009082">
    <property type="entry name" value="PRK12417.1"/>
    <property type="match status" value="1"/>
</dbReference>
<evidence type="ECO:0000256" key="8">
    <source>
        <dbReference type="HAMAP-Rule" id="MF_01466"/>
    </source>
</evidence>
<keyword evidence="1 8" id="KW-0813">Transport</keyword>
<protein>
    <recommendedName>
        <fullName evidence="8 9">Accessory Sec system protein translocase subunit SecY2</fullName>
    </recommendedName>
</protein>
<dbReference type="GO" id="GO:0005886">
    <property type="term" value="C:plasma membrane"/>
    <property type="evidence" value="ECO:0007669"/>
    <property type="project" value="UniProtKB-SubCell"/>
</dbReference>
<keyword evidence="3 8" id="KW-0812">Transmembrane</keyword>
<keyword evidence="4 8" id="KW-0653">Protein transport</keyword>
<keyword evidence="7 8" id="KW-0472">Membrane</keyword>
<evidence type="ECO:0000256" key="5">
    <source>
        <dbReference type="ARBA" id="ARBA00022989"/>
    </source>
</evidence>
<feature type="transmembrane region" description="Helical" evidence="8">
    <location>
        <begin position="163"/>
        <end position="180"/>
    </location>
</feature>
<keyword evidence="5 8" id="KW-1133">Transmembrane helix</keyword>
<feature type="transmembrane region" description="Helical" evidence="8">
    <location>
        <begin position="110"/>
        <end position="129"/>
    </location>
</feature>
<sequence>MRGNIIKRIFKQYEYKILHKRILFTILILLIYILGSHVPIISAHAMKHQGNGFYRLAVSNMGGDISRLNVFSLGLGPWLTALLIISLWSYKNIEKSMRQTRAEKHFKEKFLTLILSIVQGCFVLNQFVYHSHLKQSNALLLLLILIAGSMMLVWLADQNVRNGVAGPMPIVMLSIVRSIFNQHGPKLNIETYEIIIVTVLIVAALFTLLLIELIEYRTKYQDILDVSKENTVNYLAWKLNPGGSLSIMISLSVFLLLNSTLNLALSLTIGQTAHIKIFSFDNYIGISTYLLIQIVLGYFLSRLMINTKQNSKNFLKNGNYFIGVRPGKETSAYLNRMATRICWFGTFIVGIIIGIPLYCSLFIPHLSQQIYLAVQLIILVYIAINIADTFRTYLYFDKYQHVLKQYW</sequence>
<evidence type="ECO:0000256" key="3">
    <source>
        <dbReference type="ARBA" id="ARBA00022692"/>
    </source>
</evidence>
<dbReference type="PRINTS" id="PR00303">
    <property type="entry name" value="SECYTRNLCASE"/>
</dbReference>
<feature type="transmembrane region" description="Helical" evidence="8">
    <location>
        <begin position="135"/>
        <end position="156"/>
    </location>
</feature>
<accession>A0A9X0PFS5</accession>
<feature type="transmembrane region" description="Helical" evidence="8">
    <location>
        <begin position="341"/>
        <end position="363"/>
    </location>
</feature>
<reference evidence="10 11" key="1">
    <citation type="journal article" date="2020" name="Access Microbiol">
        <title>Isolation and genome sequencing of Staphylococcus schleiferi subspecies coagulans from Antarctic seals.</title>
        <authorList>
            <person name="Foster G."/>
            <person name="Robb A."/>
            <person name="Paterson G.K."/>
        </authorList>
    </citation>
    <scope>NUCLEOTIDE SEQUENCE [LARGE SCALE GENOMIC DNA]</scope>
    <source>
        <strain evidence="10 11">M615/02/4</strain>
    </source>
</reference>
<feature type="transmembrane region" description="Helical" evidence="8">
    <location>
        <begin position="369"/>
        <end position="387"/>
    </location>
</feature>
<dbReference type="InterPro" id="IPR014269">
    <property type="entry name" value="SecY2"/>
</dbReference>
<dbReference type="SUPFAM" id="SSF103491">
    <property type="entry name" value="Preprotein translocase SecY subunit"/>
    <property type="match status" value="1"/>
</dbReference>
<dbReference type="HAMAP" id="MF_01466">
    <property type="entry name" value="SecY2"/>
    <property type="match status" value="1"/>
</dbReference>
<feature type="transmembrane region" description="Helical" evidence="8">
    <location>
        <begin position="21"/>
        <end position="45"/>
    </location>
</feature>
<comment type="subunit">
    <text evidence="8">Component of the accessory SecA2/SecY2 protein translocase complex required to export cell wall proteins. May form heterotrimers with SecE and SecG subunits.</text>
</comment>
<dbReference type="AlphaFoldDB" id="A0A9X0PFS5"/>
<evidence type="ECO:0000256" key="2">
    <source>
        <dbReference type="ARBA" id="ARBA00022475"/>
    </source>
</evidence>
<dbReference type="EMBL" id="JABTCN010000023">
    <property type="protein sequence ID" value="MBA8776846.1"/>
    <property type="molecule type" value="Genomic_DNA"/>
</dbReference>
<comment type="subcellular location">
    <subcellularLocation>
        <location evidence="8">Cell membrane</location>
        <topology evidence="8">Multi-pass membrane protein</topology>
    </subcellularLocation>
</comment>
<evidence type="ECO:0000256" key="9">
    <source>
        <dbReference type="NCBIfam" id="TIGR02920"/>
    </source>
</evidence>
<evidence type="ECO:0000256" key="1">
    <source>
        <dbReference type="ARBA" id="ARBA00022448"/>
    </source>
</evidence>
<comment type="similarity">
    <text evidence="8">Belongs to the SecY/SEC61-alpha family. SecY2 subfamily.</text>
</comment>
<dbReference type="InterPro" id="IPR023201">
    <property type="entry name" value="SecY_dom_sf"/>
</dbReference>
<feature type="transmembrane region" description="Helical" evidence="8">
    <location>
        <begin position="283"/>
        <end position="305"/>
    </location>
</feature>
<feature type="transmembrane region" description="Helical" evidence="8">
    <location>
        <begin position="235"/>
        <end position="257"/>
    </location>
</feature>
<evidence type="ECO:0000256" key="6">
    <source>
        <dbReference type="ARBA" id="ARBA00023010"/>
    </source>
</evidence>
<comment type="caution">
    <text evidence="10">The sequence shown here is derived from an EMBL/GenBank/DDBJ whole genome shotgun (WGS) entry which is preliminary data.</text>
</comment>
<evidence type="ECO:0000313" key="10">
    <source>
        <dbReference type="EMBL" id="MBA8776846.1"/>
    </source>
</evidence>
<comment type="function">
    <text evidence="8">Part of the accessory SecA2/SecY2 system specifically required for export of possible cell wall proteins. The central subunit of a protein translocation channel.</text>
</comment>
<dbReference type="Gene3D" id="1.10.3370.10">
    <property type="entry name" value="SecY subunit domain"/>
    <property type="match status" value="1"/>
</dbReference>
<evidence type="ECO:0000256" key="4">
    <source>
        <dbReference type="ARBA" id="ARBA00022927"/>
    </source>
</evidence>